<name>A0A835U8F3_VANPL</name>
<evidence type="ECO:0000256" key="1">
    <source>
        <dbReference type="ARBA" id="ARBA00006385"/>
    </source>
</evidence>
<protein>
    <recommendedName>
        <fullName evidence="2">MEKHLA domain-containing protein</fullName>
    </recommendedName>
</protein>
<comment type="caution">
    <text evidence="3">The sequence shown here is derived from an EMBL/GenBank/DDBJ whole genome shotgun (WGS) entry which is preliminary data.</text>
</comment>
<proteinExistence type="inferred from homology"/>
<dbReference type="Gene3D" id="1.25.10.10">
    <property type="entry name" value="Leucine-rich Repeat Variant"/>
    <property type="match status" value="1"/>
</dbReference>
<accession>A0A835U8F3</accession>
<dbReference type="OrthoDB" id="1183224at2759"/>
<dbReference type="GO" id="GO:0006402">
    <property type="term" value="P:mRNA catabolic process"/>
    <property type="evidence" value="ECO:0007669"/>
    <property type="project" value="InterPro"/>
</dbReference>
<dbReference type="InterPro" id="IPR011989">
    <property type="entry name" value="ARM-like"/>
</dbReference>
<sequence length="534" mass="59988">MGSDRMILLQGTCIYYSCAMELMRMLSVHAPNLCLHPLMNHLLMMLLLLPSGFRVIPLEPKAVECSFVHFFIYVSAIKLYNQTAGGSMAARTLDLASALEFTYESHFAALQQWLDEYDSHRAELFRCEPQVGDSLLKLLWHYPEAIMCCTLRASPVFLFANQAGLDLLETTLVALQDITLEKILDDGGRKLFLFEFSKIMQQSLLRSHSMSGPSLSPLLAHGGVLGGRERMMASAEQLVLDICDPELRENALLELSKKREIFQDLAPLLWNSYGTITALFADSVWVSDLTPMASKAIYLHTQWGSREIVSIYPFLSPPTLSPGASNRVCNALALLQCVAAHLDTRAQFLNAHIPLYLYPFLNTTSKTRPFEYLRLTSLGVIGALVKVDDREVISFLLTTEIVPLCLRTMENGSELSKTVATFIIQKILLDDRGLQYIYENADRFFAVTYVLGTMVDSLAEQPSTRLLKHIIRCYLRLTDYQRGCIALQERLPKMLKDGSFNGFLDEPTTCLWLQQLLINVYGDIRGAALNGGLD</sequence>
<dbReference type="EMBL" id="JADCNM010000048">
    <property type="protein sequence ID" value="KAG0451765.1"/>
    <property type="molecule type" value="Genomic_DNA"/>
</dbReference>
<organism evidence="3 4">
    <name type="scientific">Vanilla planifolia</name>
    <name type="common">Vanilla</name>
    <dbReference type="NCBI Taxonomy" id="51239"/>
    <lineage>
        <taxon>Eukaryota</taxon>
        <taxon>Viridiplantae</taxon>
        <taxon>Streptophyta</taxon>
        <taxon>Embryophyta</taxon>
        <taxon>Tracheophyta</taxon>
        <taxon>Spermatophyta</taxon>
        <taxon>Magnoliopsida</taxon>
        <taxon>Liliopsida</taxon>
        <taxon>Asparagales</taxon>
        <taxon>Orchidaceae</taxon>
        <taxon>Vanilloideae</taxon>
        <taxon>Vanilleae</taxon>
        <taxon>Vanilla</taxon>
    </lineage>
</organism>
<dbReference type="GO" id="GO:0030014">
    <property type="term" value="C:CCR4-NOT complex"/>
    <property type="evidence" value="ECO:0007669"/>
    <property type="project" value="InterPro"/>
</dbReference>
<dbReference type="InterPro" id="IPR007216">
    <property type="entry name" value="CNOT9"/>
</dbReference>
<reference evidence="3 4" key="1">
    <citation type="journal article" date="2020" name="Nat. Food">
        <title>A phased Vanilla planifolia genome enables genetic improvement of flavour and production.</title>
        <authorList>
            <person name="Hasing T."/>
            <person name="Tang H."/>
            <person name="Brym M."/>
            <person name="Khazi F."/>
            <person name="Huang T."/>
            <person name="Chambers A.H."/>
        </authorList>
    </citation>
    <scope>NUCLEOTIDE SEQUENCE [LARGE SCALE GENOMIC DNA]</scope>
    <source>
        <tissue evidence="3">Leaf</tissue>
    </source>
</reference>
<evidence type="ECO:0000313" key="4">
    <source>
        <dbReference type="Proteomes" id="UP000639772"/>
    </source>
</evidence>
<dbReference type="PANTHER" id="PTHR12262">
    <property type="entry name" value="CCR4-NOT TRANSCRIPTION COMPLEX SUBUNIT 9"/>
    <property type="match status" value="1"/>
</dbReference>
<gene>
    <name evidence="3" type="ORF">HPP92_026023</name>
</gene>
<dbReference type="SUPFAM" id="SSF48371">
    <property type="entry name" value="ARM repeat"/>
    <property type="match status" value="1"/>
</dbReference>
<dbReference type="AlphaFoldDB" id="A0A835U8F3"/>
<dbReference type="InterPro" id="IPR016024">
    <property type="entry name" value="ARM-type_fold"/>
</dbReference>
<evidence type="ECO:0000259" key="2">
    <source>
        <dbReference type="Pfam" id="PF08670"/>
    </source>
</evidence>
<feature type="domain" description="MEKHLA" evidence="2">
    <location>
        <begin position="118"/>
        <end position="206"/>
    </location>
</feature>
<comment type="similarity">
    <text evidence="1">Belongs to the CNOT9 family.</text>
</comment>
<evidence type="ECO:0000313" key="3">
    <source>
        <dbReference type="EMBL" id="KAG0451765.1"/>
    </source>
</evidence>
<dbReference type="Pfam" id="PF08670">
    <property type="entry name" value="MEKHLA"/>
    <property type="match status" value="1"/>
</dbReference>
<dbReference type="Pfam" id="PF04078">
    <property type="entry name" value="Rcd1"/>
    <property type="match status" value="2"/>
</dbReference>
<dbReference type="Proteomes" id="UP000639772">
    <property type="component" value="Unassembled WGS sequence"/>
</dbReference>
<dbReference type="InterPro" id="IPR013978">
    <property type="entry name" value="MEKHLA"/>
</dbReference>